<evidence type="ECO:0000313" key="2">
    <source>
        <dbReference type="Proteomes" id="UP000775872"/>
    </source>
</evidence>
<dbReference type="EMBL" id="CABFOC020000065">
    <property type="protein sequence ID" value="CAH0056889.1"/>
    <property type="molecule type" value="Genomic_DNA"/>
</dbReference>
<keyword evidence="2" id="KW-1185">Reference proteome</keyword>
<accession>A0A9P0EQ72</accession>
<dbReference type="Proteomes" id="UP000775872">
    <property type="component" value="Unassembled WGS sequence"/>
</dbReference>
<gene>
    <name evidence="1" type="ORF">CSOL1703_00018130</name>
</gene>
<dbReference type="OrthoDB" id="5138542at2759"/>
<dbReference type="AlphaFoldDB" id="A0A9P0EQ72"/>
<protein>
    <recommendedName>
        <fullName evidence="3">F-box domain-containing protein</fullName>
    </recommendedName>
</protein>
<comment type="caution">
    <text evidence="1">The sequence shown here is derived from an EMBL/GenBank/DDBJ whole genome shotgun (WGS) entry which is preliminary data.</text>
</comment>
<proteinExistence type="predicted"/>
<evidence type="ECO:0000313" key="1">
    <source>
        <dbReference type="EMBL" id="CAH0056889.1"/>
    </source>
</evidence>
<sequence length="470" mass="53954">MERIWSPPTTILRLPDELLAPLLQESVHVEHDTWRDDHSKPFLKSCNATTARALISTCRRFHRLVTPLLYANIQIQCNGVHTWKLATAHRTRLLHRTFRTNTSLWPHCRRLEIEFGASCYGGGPFDRESPVQNLMYIACDCLNWLTNIIELRINCWAQSLVHEGQFQALLFPTRDDLLYLMRSAMDNLPHLRHLGLHTYQEAMIDLPTVHTGLSRLKPDAFLRTLDLSGITHIGTNDDWELLRAQAGTSPISVLKLRHFTQGLQALEALVLWPAKLTSFDFSMPLSDHYSGEDPLTPYNLGVMQRVLSHQKRFLSCIRLQELLDEGLYDFGVIDFHSLKTLSLGHGTTGTDSSSIANLVAPNCEVFCWDMVLEDQQHGECLGHFRQPEEDWLRAFAHVAIARKSALRHMKILYYPDDGAYNVDDEALKILEYPWDRMDRLAQEIQPYGIHLSYNTPTTTREEFEEMVSGP</sequence>
<evidence type="ECO:0008006" key="3">
    <source>
        <dbReference type="Google" id="ProtNLM"/>
    </source>
</evidence>
<organism evidence="1 2">
    <name type="scientific">Clonostachys solani</name>
    <dbReference type="NCBI Taxonomy" id="160281"/>
    <lineage>
        <taxon>Eukaryota</taxon>
        <taxon>Fungi</taxon>
        <taxon>Dikarya</taxon>
        <taxon>Ascomycota</taxon>
        <taxon>Pezizomycotina</taxon>
        <taxon>Sordariomycetes</taxon>
        <taxon>Hypocreomycetidae</taxon>
        <taxon>Hypocreales</taxon>
        <taxon>Bionectriaceae</taxon>
        <taxon>Clonostachys</taxon>
    </lineage>
</organism>
<reference evidence="1" key="1">
    <citation type="submission" date="2021-10" db="EMBL/GenBank/DDBJ databases">
        <authorList>
            <person name="Piombo E."/>
        </authorList>
    </citation>
    <scope>NUCLEOTIDE SEQUENCE</scope>
</reference>
<name>A0A9P0EQ72_9HYPO</name>